<dbReference type="PANTHER" id="PTHR43762:SF1">
    <property type="entry name" value="D-ARABINONO-1,4-LACTONE OXIDASE"/>
    <property type="match status" value="1"/>
</dbReference>
<dbReference type="Pfam" id="PF04030">
    <property type="entry name" value="ALO"/>
    <property type="match status" value="1"/>
</dbReference>
<dbReference type="Gene3D" id="1.10.45.10">
    <property type="entry name" value="Vanillyl-alcohol Oxidase, Chain A, domain 4"/>
    <property type="match status" value="1"/>
</dbReference>
<feature type="domain" description="FAD-binding PCMH-type" evidence="5">
    <location>
        <begin position="44"/>
        <end position="219"/>
    </location>
</feature>
<evidence type="ECO:0000256" key="2">
    <source>
        <dbReference type="ARBA" id="ARBA00013136"/>
    </source>
</evidence>
<dbReference type="InterPro" id="IPR016167">
    <property type="entry name" value="FAD-bd_PCMH_sub1"/>
</dbReference>
<proteinExistence type="predicted"/>
<keyword evidence="7" id="KW-1185">Reference proteome</keyword>
<dbReference type="Proteomes" id="UP000311382">
    <property type="component" value="Unassembled WGS sequence"/>
</dbReference>
<dbReference type="PANTHER" id="PTHR43762">
    <property type="entry name" value="L-GULONOLACTONE OXIDASE"/>
    <property type="match status" value="1"/>
</dbReference>
<dbReference type="UniPathway" id="UPA00771">
    <property type="reaction ID" value="UER00766"/>
</dbReference>
<dbReference type="InterPro" id="IPR036318">
    <property type="entry name" value="FAD-bd_PCMH-like_sf"/>
</dbReference>
<dbReference type="EC" id="1.1.3.37" evidence="2"/>
<comment type="caution">
    <text evidence="6">The sequence shown here is derived from an EMBL/GenBank/DDBJ whole genome shotgun (WGS) entry which is preliminary data.</text>
</comment>
<dbReference type="SUPFAM" id="SSF56176">
    <property type="entry name" value="FAD-binding/transporter-associated domain-like"/>
    <property type="match status" value="1"/>
</dbReference>
<name>A0A5C5G6C2_9BASI</name>
<evidence type="ECO:0000313" key="6">
    <source>
        <dbReference type="EMBL" id="TNY24046.1"/>
    </source>
</evidence>
<dbReference type="GO" id="GO:0003885">
    <property type="term" value="F:D-arabinono-1,4-lactone oxidase activity"/>
    <property type="evidence" value="ECO:0007669"/>
    <property type="project" value="UniProtKB-EC"/>
</dbReference>
<dbReference type="EMBL" id="SOZI01000005">
    <property type="protein sequence ID" value="TNY24046.1"/>
    <property type="molecule type" value="Genomic_DNA"/>
</dbReference>
<evidence type="ECO:0000256" key="1">
    <source>
        <dbReference type="ARBA" id="ARBA00005083"/>
    </source>
</evidence>
<dbReference type="GO" id="GO:0071949">
    <property type="term" value="F:FAD binding"/>
    <property type="evidence" value="ECO:0007669"/>
    <property type="project" value="InterPro"/>
</dbReference>
<dbReference type="OrthoDB" id="610608at2759"/>
<dbReference type="InterPro" id="IPR016166">
    <property type="entry name" value="FAD-bd_PCMH"/>
</dbReference>
<comment type="pathway">
    <text evidence="1">Cofactor biosynthesis; D-erythroascorbate biosynthesis; dehydro-D-arabinono-1,4-lactone from D-arabinose: step 2/2.</text>
</comment>
<dbReference type="Gene3D" id="3.30.465.10">
    <property type="match status" value="1"/>
</dbReference>
<dbReference type="AlphaFoldDB" id="A0A5C5G6C2"/>
<dbReference type="GO" id="GO:0016020">
    <property type="term" value="C:membrane"/>
    <property type="evidence" value="ECO:0007669"/>
    <property type="project" value="InterPro"/>
</dbReference>
<dbReference type="PROSITE" id="PS51387">
    <property type="entry name" value="FAD_PCMH"/>
    <property type="match status" value="1"/>
</dbReference>
<keyword evidence="3" id="KW-0560">Oxidoreductase</keyword>
<protein>
    <recommendedName>
        <fullName evidence="2">D-arabinono-1,4-lactone oxidase</fullName>
        <ecNumber evidence="2">1.1.3.37</ecNumber>
    </recommendedName>
    <alternativeName>
        <fullName evidence="4">L-galactono-gamma-lactone oxidase</fullName>
    </alternativeName>
</protein>
<dbReference type="InterPro" id="IPR007173">
    <property type="entry name" value="ALO_C"/>
</dbReference>
<accession>A0A5C5G6C2</accession>
<dbReference type="InterPro" id="IPR010031">
    <property type="entry name" value="FAD_lactone_oxidase-like"/>
</dbReference>
<evidence type="ECO:0000256" key="3">
    <source>
        <dbReference type="ARBA" id="ARBA00023002"/>
    </source>
</evidence>
<dbReference type="Gene3D" id="3.30.43.10">
    <property type="entry name" value="Uridine Diphospho-n-acetylenolpyruvylglucosamine Reductase, domain 2"/>
    <property type="match status" value="1"/>
</dbReference>
<organism evidence="6 7">
    <name type="scientific">Rhodotorula diobovata</name>
    <dbReference type="NCBI Taxonomy" id="5288"/>
    <lineage>
        <taxon>Eukaryota</taxon>
        <taxon>Fungi</taxon>
        <taxon>Dikarya</taxon>
        <taxon>Basidiomycota</taxon>
        <taxon>Pucciniomycotina</taxon>
        <taxon>Microbotryomycetes</taxon>
        <taxon>Sporidiobolales</taxon>
        <taxon>Sporidiobolaceae</taxon>
        <taxon>Rhodotorula</taxon>
    </lineage>
</organism>
<dbReference type="Pfam" id="PF01565">
    <property type="entry name" value="FAD_binding_4"/>
    <property type="match status" value="1"/>
</dbReference>
<dbReference type="InterPro" id="IPR006094">
    <property type="entry name" value="Oxid_FAD_bind_N"/>
</dbReference>
<dbReference type="GO" id="GO:0005739">
    <property type="term" value="C:mitochondrion"/>
    <property type="evidence" value="ECO:0007669"/>
    <property type="project" value="TreeGrafter"/>
</dbReference>
<sequence length="501" mass="55730">MAPLPPPAAPSLAHLSTADLRQLLAPCTALSGPALTFTNWATTFRSVVSARFRPTTVQQVRWAVELARREGRELRAAGAGHSPSDIVCTGGYLLDLRDLKQVLDVDPEAQTFHAEGGIVLNDLHPVIAERGQLAISSLGSISDQTLAGAISTSTHGSGVSFPSISTTATFLDLVLPLPDAPVVRVSRNADEDPDLFYAALCGLGAVGIVVGVGMRAERTFRLEEECFSMRFDEFTRRWSEIAQSAEHVRCWWFPQVGRVKVSRLNRTNKPITPRPSALSLWFSDVFLSKRVHAVALFAARYVPALLPYHAWFMWTFVHQPGPPTYRVDESVKVFNYDCGFPQYTYESCVPYASTGTALYALNDWHTRELAQPGYPLRAHFPVEIRWADRDDAWLSPTGSGKGCYFGTIQYRPFNLPVPYRAHFRTFASLLGPFARPHWAKSHHLTRADLAALYPRLDDFLAVRARVDPQGTLANGYVRRHLVGEVEGGEMESAGRRWKERP</sequence>
<evidence type="ECO:0000259" key="5">
    <source>
        <dbReference type="PROSITE" id="PS51387"/>
    </source>
</evidence>
<dbReference type="STRING" id="5288.A0A5C5G6C2"/>
<evidence type="ECO:0000313" key="7">
    <source>
        <dbReference type="Proteomes" id="UP000311382"/>
    </source>
</evidence>
<gene>
    <name evidence="6" type="ORF">DMC30DRAFT_346347</name>
</gene>
<dbReference type="InterPro" id="IPR016169">
    <property type="entry name" value="FAD-bd_PCMH_sub2"/>
</dbReference>
<dbReference type="InterPro" id="IPR016171">
    <property type="entry name" value="Vanillyl_alc_oxidase_C-sub2"/>
</dbReference>
<dbReference type="Gene3D" id="3.30.70.2520">
    <property type="match status" value="1"/>
</dbReference>
<evidence type="ECO:0000256" key="4">
    <source>
        <dbReference type="ARBA" id="ARBA00033418"/>
    </source>
</evidence>
<reference evidence="6 7" key="1">
    <citation type="submission" date="2019-03" db="EMBL/GenBank/DDBJ databases">
        <title>Rhodosporidium diobovatum UCD-FST 08-225 genome sequencing, assembly, and annotation.</title>
        <authorList>
            <person name="Fakankun I.U."/>
            <person name="Fristensky B."/>
            <person name="Levin D.B."/>
        </authorList>
    </citation>
    <scope>NUCLEOTIDE SEQUENCE [LARGE SCALE GENOMIC DNA]</scope>
    <source>
        <strain evidence="6 7">UCD-FST 08-225</strain>
    </source>
</reference>
<dbReference type="PIRSF" id="PIRSF000136">
    <property type="entry name" value="LGO_GLO"/>
    <property type="match status" value="1"/>
</dbReference>